<dbReference type="Gene3D" id="1.10.287.620">
    <property type="entry name" value="Helix Hairpins"/>
    <property type="match status" value="1"/>
</dbReference>
<keyword evidence="1" id="KW-0175">Coiled coil</keyword>
<evidence type="ECO:0000313" key="4">
    <source>
        <dbReference type="Proteomes" id="UP001601058"/>
    </source>
</evidence>
<dbReference type="Pfam" id="PF06605">
    <property type="entry name" value="Prophage_tail"/>
    <property type="match status" value="1"/>
</dbReference>
<keyword evidence="4" id="KW-1185">Reference proteome</keyword>
<dbReference type="NCBIfam" id="TIGR01665">
    <property type="entry name" value="put_anti_recept"/>
    <property type="match status" value="1"/>
</dbReference>
<sequence>MRKLLNRSTPIWIYNIDEELKLILDPKGDLPHFDSWYTEQLNGAITLEFSVPANDPRVTAIENDGRAVIRDQDGNLIEFIIRQPEDTNDINGPIKRVFAEGGDYELIDEWMTGYKADNVTLKTALEAVLSKTRISVGIVHDFGTQSVDLAPMSVKAATVELINLFGGERRYRVDTSVNQIVNRYIDVLSRRGENTGKRFEHGKDIQSVRRTIDSTGIKTALYGYGAGGINDGPRVTFASVEWSVANGDPIDKPIGQTWIGDPDALQQWGYDRGTRHRFGEYSGQEEDPAELLLSTWNHLQTLNDAVRTYDFKVALLEKVAGYKHEAVRLGDTVILIDREIQPKVEVSANIIEYRQNLNDDQLDEVTVGNFRNSFDSAVRIRNTEKVIERKQGNWDNKETPEGAHAKAIAEAEKAIEEAQRRIDAAKLEIQQAVNEIEQTKLDLENAQALIDDTLANPQNYNGEFAGDLIADSLIVRGPIISQDATITGRIAAANATFVNATIETGNIINANIQNATITGTLAGVGGTFTGDLVGARITSTSVIDVATDIRVGNNIYLGGESHIPEKMIRFKSGATITSPAVSSGIEISAEYFYANGYKVLTEADPITARFG</sequence>
<dbReference type="RefSeq" id="WP_389221956.1">
    <property type="nucleotide sequence ID" value="NZ_JBIACJ010000009.1"/>
</dbReference>
<dbReference type="InterPro" id="IPR007119">
    <property type="entry name" value="Phage_tail_spike_N"/>
</dbReference>
<name>A0ABW6K1E0_9BACI</name>
<reference evidence="3 4" key="1">
    <citation type="submission" date="2024-08" db="EMBL/GenBank/DDBJ databases">
        <title>Two novel Cytobacillus novel species.</title>
        <authorList>
            <person name="Liu G."/>
        </authorList>
    </citation>
    <scope>NUCLEOTIDE SEQUENCE [LARGE SCALE GENOMIC DNA]</scope>
    <source>
        <strain evidence="3 4">FJAT-53684</strain>
    </source>
</reference>
<comment type="caution">
    <text evidence="3">The sequence shown here is derived from an EMBL/GenBank/DDBJ whole genome shotgun (WGS) entry which is preliminary data.</text>
</comment>
<feature type="coiled-coil region" evidence="1">
    <location>
        <begin position="401"/>
        <end position="456"/>
    </location>
</feature>
<feature type="domain" description="Tail spike" evidence="2">
    <location>
        <begin position="104"/>
        <end position="376"/>
    </location>
</feature>
<evidence type="ECO:0000259" key="2">
    <source>
        <dbReference type="Pfam" id="PF06605"/>
    </source>
</evidence>
<evidence type="ECO:0000313" key="3">
    <source>
        <dbReference type="EMBL" id="MFE8697991.1"/>
    </source>
</evidence>
<dbReference type="Proteomes" id="UP001601058">
    <property type="component" value="Unassembled WGS sequence"/>
</dbReference>
<gene>
    <name evidence="3" type="ORF">ACFYKT_16740</name>
</gene>
<accession>A0ABW6K1E0</accession>
<dbReference type="InterPro" id="IPR010572">
    <property type="entry name" value="Tail_dom"/>
</dbReference>
<protein>
    <submittedName>
        <fullName evidence="3">Phage tail spike protein</fullName>
    </submittedName>
</protein>
<organism evidence="3 4">
    <name type="scientific">Cytobacillus mangrovibacter</name>
    <dbReference type="NCBI Taxonomy" id="3299024"/>
    <lineage>
        <taxon>Bacteria</taxon>
        <taxon>Bacillati</taxon>
        <taxon>Bacillota</taxon>
        <taxon>Bacilli</taxon>
        <taxon>Bacillales</taxon>
        <taxon>Bacillaceae</taxon>
        <taxon>Cytobacillus</taxon>
    </lineage>
</organism>
<evidence type="ECO:0000256" key="1">
    <source>
        <dbReference type="SAM" id="Coils"/>
    </source>
</evidence>
<dbReference type="EMBL" id="JBIACJ010000009">
    <property type="protein sequence ID" value="MFE8697991.1"/>
    <property type="molecule type" value="Genomic_DNA"/>
</dbReference>
<proteinExistence type="predicted"/>